<evidence type="ECO:0000313" key="3">
    <source>
        <dbReference type="Proteomes" id="UP000598996"/>
    </source>
</evidence>
<feature type="region of interest" description="Disordered" evidence="1">
    <location>
        <begin position="148"/>
        <end position="179"/>
    </location>
</feature>
<evidence type="ECO:0008006" key="4">
    <source>
        <dbReference type="Google" id="ProtNLM"/>
    </source>
</evidence>
<dbReference type="Proteomes" id="UP000598996">
    <property type="component" value="Unassembled WGS sequence"/>
</dbReference>
<evidence type="ECO:0000256" key="1">
    <source>
        <dbReference type="SAM" id="MobiDB-lite"/>
    </source>
</evidence>
<accession>A0ABS1VSE6</accession>
<protein>
    <recommendedName>
        <fullName evidence="4">Roadblock/LAMTOR2 domain-containing protein</fullName>
    </recommendedName>
</protein>
<dbReference type="EMBL" id="JAENHO010000006">
    <property type="protein sequence ID" value="MBL7257279.1"/>
    <property type="molecule type" value="Genomic_DNA"/>
</dbReference>
<keyword evidence="3" id="KW-1185">Reference proteome</keyword>
<reference evidence="2 3" key="1">
    <citation type="submission" date="2021-01" db="EMBL/GenBank/DDBJ databases">
        <title>Actinoplanes sp. nov. LDG1-01 isolated from lichen.</title>
        <authorList>
            <person name="Saeng-In P."/>
            <person name="Phongsopitanun W."/>
            <person name="Kanchanasin P."/>
            <person name="Yuki M."/>
            <person name="Kudo T."/>
            <person name="Ohkuma M."/>
            <person name="Tanasupawat S."/>
        </authorList>
    </citation>
    <scope>NUCLEOTIDE SEQUENCE [LARGE SCALE GENOMIC DNA]</scope>
    <source>
        <strain evidence="2 3">LDG1-01</strain>
    </source>
</reference>
<gene>
    <name evidence="2" type="ORF">JKJ07_23565</name>
</gene>
<sequence length="205" mass="21515">MPPLTEALGIPGAHAVSLLDPEGPRVLWWAGETAPTEQESAAAVTLAAAAAGLVLLDGNGGDELSDILLTSADAFHVVRVVGTEAPLVAHLTLRRAGANLAMARREFDSMLTAYARDLAPASATPPALGSSLNFDLIPPDLGGGTVDLSDAIRVPDTPEGLLPRRNRLDQHETEDEDSDMLSLLGRPYVTDDSVLDRVLVALRSL</sequence>
<proteinExistence type="predicted"/>
<organism evidence="2 3">
    <name type="scientific">Paractinoplanes lichenicola</name>
    <dbReference type="NCBI Taxonomy" id="2802976"/>
    <lineage>
        <taxon>Bacteria</taxon>
        <taxon>Bacillati</taxon>
        <taxon>Actinomycetota</taxon>
        <taxon>Actinomycetes</taxon>
        <taxon>Micromonosporales</taxon>
        <taxon>Micromonosporaceae</taxon>
        <taxon>Paractinoplanes</taxon>
    </lineage>
</organism>
<name>A0ABS1VSE6_9ACTN</name>
<dbReference type="RefSeq" id="WP_202993854.1">
    <property type="nucleotide sequence ID" value="NZ_JAENHO010000006.1"/>
</dbReference>
<evidence type="ECO:0000313" key="2">
    <source>
        <dbReference type="EMBL" id="MBL7257279.1"/>
    </source>
</evidence>
<comment type="caution">
    <text evidence="2">The sequence shown here is derived from an EMBL/GenBank/DDBJ whole genome shotgun (WGS) entry which is preliminary data.</text>
</comment>